<feature type="domain" description="J" evidence="4">
    <location>
        <begin position="2"/>
        <end position="68"/>
    </location>
</feature>
<dbReference type="InterPro" id="IPR001623">
    <property type="entry name" value="DnaJ_domain"/>
</dbReference>
<dbReference type="GO" id="GO:0005737">
    <property type="term" value="C:cytoplasm"/>
    <property type="evidence" value="ECO:0007669"/>
    <property type="project" value="TreeGrafter"/>
</dbReference>
<reference evidence="5 6" key="1">
    <citation type="submission" date="2013-02" db="EMBL/GenBank/DDBJ databases">
        <title>The Genome Sequence of Plasmodium inui San Antonio 1.</title>
        <authorList>
            <consortium name="The Broad Institute Genome Sequencing Platform"/>
            <consortium name="The Broad Institute Genome Sequencing Center for Infectious Disease"/>
            <person name="Neafsey D."/>
            <person name="Cheeseman I."/>
            <person name="Volkman S."/>
            <person name="Adams J."/>
            <person name="Walker B."/>
            <person name="Young S.K."/>
            <person name="Zeng Q."/>
            <person name="Gargeya S."/>
            <person name="Fitzgerald M."/>
            <person name="Haas B."/>
            <person name="Abouelleil A."/>
            <person name="Alvarado L."/>
            <person name="Arachchi H.M."/>
            <person name="Berlin A.M."/>
            <person name="Chapman S.B."/>
            <person name="Dewar J."/>
            <person name="Goldberg J."/>
            <person name="Griggs A."/>
            <person name="Gujja S."/>
            <person name="Hansen M."/>
            <person name="Howarth C."/>
            <person name="Imamovic A."/>
            <person name="Larimer J."/>
            <person name="McCowan C."/>
            <person name="Murphy C."/>
            <person name="Neiman D."/>
            <person name="Pearson M."/>
            <person name="Priest M."/>
            <person name="Roberts A."/>
            <person name="Saif S."/>
            <person name="Shea T."/>
            <person name="Sisk P."/>
            <person name="Sykes S."/>
            <person name="Wortman J."/>
            <person name="Nusbaum C."/>
            <person name="Birren B."/>
        </authorList>
    </citation>
    <scope>NUCLEOTIDE SEQUENCE [LARGE SCALE GENOMIC DNA]</scope>
    <source>
        <strain evidence="5 6">San Antonio 1</strain>
    </source>
</reference>
<evidence type="ECO:0000313" key="5">
    <source>
        <dbReference type="EMBL" id="EUD68655.1"/>
    </source>
</evidence>
<feature type="transmembrane region" description="Helical" evidence="3">
    <location>
        <begin position="137"/>
        <end position="160"/>
    </location>
</feature>
<dbReference type="GO" id="GO:0051082">
    <property type="term" value="F:unfolded protein binding"/>
    <property type="evidence" value="ECO:0007669"/>
    <property type="project" value="TreeGrafter"/>
</dbReference>
<keyword evidence="3" id="KW-0812">Transmembrane</keyword>
<evidence type="ECO:0000259" key="4">
    <source>
        <dbReference type="PROSITE" id="PS50076"/>
    </source>
</evidence>
<dbReference type="SUPFAM" id="SSF46565">
    <property type="entry name" value="Chaperone J-domain"/>
    <property type="match status" value="1"/>
</dbReference>
<dbReference type="Proteomes" id="UP000030640">
    <property type="component" value="Unassembled WGS sequence"/>
</dbReference>
<evidence type="ECO:0000256" key="1">
    <source>
        <dbReference type="ARBA" id="ARBA00023186"/>
    </source>
</evidence>
<dbReference type="GO" id="GO:0042026">
    <property type="term" value="P:protein refolding"/>
    <property type="evidence" value="ECO:0007669"/>
    <property type="project" value="TreeGrafter"/>
</dbReference>
<keyword evidence="6" id="KW-1185">Reference proteome</keyword>
<dbReference type="PRINTS" id="PR00625">
    <property type="entry name" value="JDOMAIN"/>
</dbReference>
<gene>
    <name evidence="5" type="ORF">C922_01055</name>
</gene>
<dbReference type="SMART" id="SM00271">
    <property type="entry name" value="DnaJ"/>
    <property type="match status" value="1"/>
</dbReference>
<dbReference type="GeneID" id="20036329"/>
<proteinExistence type="predicted"/>
<keyword evidence="1" id="KW-0143">Chaperone</keyword>
<dbReference type="AlphaFoldDB" id="W7AAC6"/>
<sequence length="164" mass="19821">MNYHKILGVTKNACKKTIREAYLKKVKLYHPDLNKSPDATSKFKQIQEAYQALYNDDYSQKPPYGENPYGKGNKGEDSKNNQSYSRSDDFADFHKAFYEEVRKMRENERREQNRRYANSNYSYSFNDLLHKYPREHFYINLIFKLFPLFVVPFLFLFIVYKQYL</sequence>
<keyword evidence="3" id="KW-0472">Membrane</keyword>
<protein>
    <recommendedName>
        <fullName evidence="4">J domain-containing protein</fullName>
    </recommendedName>
</protein>
<keyword evidence="3" id="KW-1133">Transmembrane helix</keyword>
<organism evidence="5 6">
    <name type="scientific">Plasmodium inui San Antonio 1</name>
    <dbReference type="NCBI Taxonomy" id="1237626"/>
    <lineage>
        <taxon>Eukaryota</taxon>
        <taxon>Sar</taxon>
        <taxon>Alveolata</taxon>
        <taxon>Apicomplexa</taxon>
        <taxon>Aconoidasida</taxon>
        <taxon>Haemosporida</taxon>
        <taxon>Plasmodiidae</taxon>
        <taxon>Plasmodium</taxon>
        <taxon>Plasmodium (Plasmodium)</taxon>
    </lineage>
</organism>
<dbReference type="PANTHER" id="PTHR43096">
    <property type="entry name" value="DNAJ HOMOLOG 1, MITOCHONDRIAL-RELATED"/>
    <property type="match status" value="1"/>
</dbReference>
<evidence type="ECO:0000256" key="2">
    <source>
        <dbReference type="SAM" id="MobiDB-lite"/>
    </source>
</evidence>
<dbReference type="VEuPathDB" id="PlasmoDB:C922_01055"/>
<dbReference type="OrthoDB" id="10250354at2759"/>
<evidence type="ECO:0000256" key="3">
    <source>
        <dbReference type="SAM" id="Phobius"/>
    </source>
</evidence>
<dbReference type="RefSeq" id="XP_008814885.1">
    <property type="nucleotide sequence ID" value="XM_008816663.1"/>
</dbReference>
<dbReference type="CDD" id="cd06257">
    <property type="entry name" value="DnaJ"/>
    <property type="match status" value="1"/>
</dbReference>
<dbReference type="PROSITE" id="PS50076">
    <property type="entry name" value="DNAJ_2"/>
    <property type="match status" value="1"/>
</dbReference>
<name>W7AAC6_9APIC</name>
<dbReference type="PANTHER" id="PTHR43096:SF52">
    <property type="entry name" value="DNAJ HOMOLOG 1, MITOCHONDRIAL-RELATED"/>
    <property type="match status" value="1"/>
</dbReference>
<dbReference type="EMBL" id="KI965462">
    <property type="protein sequence ID" value="EUD68655.1"/>
    <property type="molecule type" value="Genomic_DNA"/>
</dbReference>
<evidence type="ECO:0000313" key="6">
    <source>
        <dbReference type="Proteomes" id="UP000030640"/>
    </source>
</evidence>
<dbReference type="Pfam" id="PF00226">
    <property type="entry name" value="DnaJ"/>
    <property type="match status" value="1"/>
</dbReference>
<dbReference type="Gene3D" id="1.10.287.110">
    <property type="entry name" value="DnaJ domain"/>
    <property type="match status" value="1"/>
</dbReference>
<dbReference type="InterPro" id="IPR036869">
    <property type="entry name" value="J_dom_sf"/>
</dbReference>
<accession>W7AAC6</accession>
<feature type="region of interest" description="Disordered" evidence="2">
    <location>
        <begin position="57"/>
        <end position="88"/>
    </location>
</feature>